<dbReference type="AlphaFoldDB" id="A0A3E2HH53"/>
<dbReference type="EMBL" id="NCSJ02000055">
    <property type="protein sequence ID" value="RFU32401.1"/>
    <property type="molecule type" value="Genomic_DNA"/>
</dbReference>
<reference evidence="1 2" key="1">
    <citation type="submission" date="2018-05" db="EMBL/GenBank/DDBJ databases">
        <title>Draft genome sequence of Scytalidium lignicola DSM 105466, a ubiquitous saprotrophic fungus.</title>
        <authorList>
            <person name="Buettner E."/>
            <person name="Gebauer A.M."/>
            <person name="Hofrichter M."/>
            <person name="Liers C."/>
            <person name="Kellner H."/>
        </authorList>
    </citation>
    <scope>NUCLEOTIDE SEQUENCE [LARGE SCALE GENOMIC DNA]</scope>
    <source>
        <strain evidence="1 2">DSM 105466</strain>
    </source>
</reference>
<comment type="caution">
    <text evidence="1">The sequence shown here is derived from an EMBL/GenBank/DDBJ whole genome shotgun (WGS) entry which is preliminary data.</text>
</comment>
<evidence type="ECO:0000313" key="2">
    <source>
        <dbReference type="Proteomes" id="UP000258309"/>
    </source>
</evidence>
<evidence type="ECO:0000313" key="1">
    <source>
        <dbReference type="EMBL" id="RFU32401.1"/>
    </source>
</evidence>
<proteinExistence type="predicted"/>
<keyword evidence="2" id="KW-1185">Reference proteome</keyword>
<feature type="non-terminal residue" evidence="1">
    <location>
        <position position="144"/>
    </location>
</feature>
<protein>
    <submittedName>
        <fullName evidence="1">Uncharacterized protein</fullName>
    </submittedName>
</protein>
<name>A0A3E2HH53_SCYLI</name>
<gene>
    <name evidence="1" type="ORF">B7463_g3901</name>
</gene>
<dbReference type="STRING" id="5539.A0A3E2HH53"/>
<sequence length="144" mass="16364">MASNMPNNALEILPAIPMLVERDPQQRIKQLKDHLKEDCWKFQVPNNLKLVELYETGELKPPSYGTTIWLCNGKVLEKQPDFNNIARGSVTWAEGIGMQMMQHALSQMAKSATTFGFLGATSMHERPSRLNTSKIESQRNYNDL</sequence>
<organism evidence="1 2">
    <name type="scientific">Scytalidium lignicola</name>
    <name type="common">Hyphomycete</name>
    <dbReference type="NCBI Taxonomy" id="5539"/>
    <lineage>
        <taxon>Eukaryota</taxon>
        <taxon>Fungi</taxon>
        <taxon>Dikarya</taxon>
        <taxon>Ascomycota</taxon>
        <taxon>Pezizomycotina</taxon>
        <taxon>Leotiomycetes</taxon>
        <taxon>Leotiomycetes incertae sedis</taxon>
        <taxon>Scytalidium</taxon>
    </lineage>
</organism>
<accession>A0A3E2HH53</accession>
<dbReference type="Proteomes" id="UP000258309">
    <property type="component" value="Unassembled WGS sequence"/>
</dbReference>
<dbReference type="OrthoDB" id="4199986at2759"/>
<feature type="non-terminal residue" evidence="1">
    <location>
        <position position="1"/>
    </location>
</feature>